<dbReference type="PROSITE" id="PS50267">
    <property type="entry name" value="NA_NEUROTRAN_SYMP_3"/>
    <property type="match status" value="1"/>
</dbReference>
<dbReference type="SMR" id="A0A5F9DBY3"/>
<keyword evidence="4 6" id="KW-1133">Transmembrane helix</keyword>
<dbReference type="GeneTree" id="ENSGT00940000155869"/>
<dbReference type="PRINTS" id="PR00176">
    <property type="entry name" value="NANEUSMPORT"/>
</dbReference>
<dbReference type="InParanoid" id="A0A5F9DBY3"/>
<reference evidence="7" key="3">
    <citation type="submission" date="2025-09" db="UniProtKB">
        <authorList>
            <consortium name="Ensembl"/>
        </authorList>
    </citation>
    <scope>IDENTIFICATION</scope>
    <source>
        <strain evidence="7">Thorbecke</strain>
    </source>
</reference>
<evidence type="ECO:0000256" key="6">
    <source>
        <dbReference type="SAM" id="Phobius"/>
    </source>
</evidence>
<dbReference type="Ensembl" id="ENSOCUT00000041460.1">
    <property type="protein sequence ID" value="ENSOCUP00000043754.1"/>
    <property type="gene ID" value="ENSOCUG00000039313.1"/>
</dbReference>
<evidence type="ECO:0000256" key="1">
    <source>
        <dbReference type="ARBA" id="ARBA00004141"/>
    </source>
</evidence>
<dbReference type="InterPro" id="IPR037272">
    <property type="entry name" value="SNS_sf"/>
</dbReference>
<dbReference type="Pfam" id="PF00209">
    <property type="entry name" value="SNF"/>
    <property type="match status" value="2"/>
</dbReference>
<organism evidence="7 8">
    <name type="scientific">Oryctolagus cuniculus</name>
    <name type="common">Rabbit</name>
    <dbReference type="NCBI Taxonomy" id="9986"/>
    <lineage>
        <taxon>Eukaryota</taxon>
        <taxon>Metazoa</taxon>
        <taxon>Chordata</taxon>
        <taxon>Craniata</taxon>
        <taxon>Vertebrata</taxon>
        <taxon>Euteleostomi</taxon>
        <taxon>Mammalia</taxon>
        <taxon>Eutheria</taxon>
        <taxon>Euarchontoglires</taxon>
        <taxon>Glires</taxon>
        <taxon>Lagomorpha</taxon>
        <taxon>Leporidae</taxon>
        <taxon>Oryctolagus</taxon>
    </lineage>
</organism>
<dbReference type="AlphaFoldDB" id="A0A5F9DBY3"/>
<name>A0A5F9DBY3_RABIT</name>
<protein>
    <submittedName>
        <fullName evidence="7">Uncharacterized protein</fullName>
    </submittedName>
</protein>
<evidence type="ECO:0000313" key="8">
    <source>
        <dbReference type="Proteomes" id="UP000001811"/>
    </source>
</evidence>
<keyword evidence="8" id="KW-1185">Reference proteome</keyword>
<dbReference type="PANTHER" id="PTHR11616:SF96">
    <property type="entry name" value="SODIUM- AND CHLORIDE-DEPENDENT CREATINE TRANSPORTER 1"/>
    <property type="match status" value="1"/>
</dbReference>
<evidence type="ECO:0000256" key="2">
    <source>
        <dbReference type="ARBA" id="ARBA00022448"/>
    </source>
</evidence>
<evidence type="ECO:0000256" key="3">
    <source>
        <dbReference type="ARBA" id="ARBA00022692"/>
    </source>
</evidence>
<keyword evidence="2" id="KW-0813">Transport</keyword>
<dbReference type="EMBL" id="AAGW02018669">
    <property type="status" value="NOT_ANNOTATED_CDS"/>
    <property type="molecule type" value="Genomic_DNA"/>
</dbReference>
<keyword evidence="5 6" id="KW-0472">Membrane</keyword>
<dbReference type="GO" id="GO:0005332">
    <property type="term" value="F:gamma-aminobutyric acid:sodium:chloride symporter activity"/>
    <property type="evidence" value="ECO:0007669"/>
    <property type="project" value="TreeGrafter"/>
</dbReference>
<dbReference type="SUPFAM" id="SSF161070">
    <property type="entry name" value="SNF-like"/>
    <property type="match status" value="1"/>
</dbReference>
<dbReference type="InterPro" id="IPR000175">
    <property type="entry name" value="Na/ntran_symport"/>
</dbReference>
<dbReference type="PANTHER" id="PTHR11616">
    <property type="entry name" value="SODIUM/CHLORIDE DEPENDENT TRANSPORTER"/>
    <property type="match status" value="1"/>
</dbReference>
<evidence type="ECO:0000256" key="4">
    <source>
        <dbReference type="ARBA" id="ARBA00022989"/>
    </source>
</evidence>
<proteinExistence type="predicted"/>
<feature type="transmembrane region" description="Helical" evidence="6">
    <location>
        <begin position="135"/>
        <end position="155"/>
    </location>
</feature>
<dbReference type="Proteomes" id="UP000001811">
    <property type="component" value="Chromosome 12"/>
</dbReference>
<accession>A0A5F9DBY3</accession>
<reference evidence="7" key="2">
    <citation type="submission" date="2025-08" db="UniProtKB">
        <authorList>
            <consortium name="Ensembl"/>
        </authorList>
    </citation>
    <scope>IDENTIFICATION</scope>
    <source>
        <strain evidence="7">Thorbecke</strain>
    </source>
</reference>
<reference evidence="7 8" key="1">
    <citation type="journal article" date="2011" name="Nature">
        <title>A high-resolution map of human evolutionary constraint using 29 mammals.</title>
        <authorList>
            <person name="Lindblad-Toh K."/>
            <person name="Garber M."/>
            <person name="Zuk O."/>
            <person name="Lin M.F."/>
            <person name="Parker B.J."/>
            <person name="Washietl S."/>
            <person name="Kheradpour P."/>
            <person name="Ernst J."/>
            <person name="Jordan G."/>
            <person name="Mauceli E."/>
            <person name="Ward L.D."/>
            <person name="Lowe C.B."/>
            <person name="Holloway A.K."/>
            <person name="Clamp M."/>
            <person name="Gnerre S."/>
            <person name="Alfoldi J."/>
            <person name="Beal K."/>
            <person name="Chang J."/>
            <person name="Clawson H."/>
            <person name="Cuff J."/>
            <person name="Di Palma F."/>
            <person name="Fitzgerald S."/>
            <person name="Flicek P."/>
            <person name="Guttman M."/>
            <person name="Hubisz M.J."/>
            <person name="Jaffe D.B."/>
            <person name="Jungreis I."/>
            <person name="Kent W.J."/>
            <person name="Kostka D."/>
            <person name="Lara M."/>
            <person name="Martins A.L."/>
            <person name="Massingham T."/>
            <person name="Moltke I."/>
            <person name="Raney B.J."/>
            <person name="Rasmussen M.D."/>
            <person name="Robinson J."/>
            <person name="Stark A."/>
            <person name="Vilella A.J."/>
            <person name="Wen J."/>
            <person name="Xie X."/>
            <person name="Zody M.C."/>
            <person name="Baldwin J."/>
            <person name="Bloom T."/>
            <person name="Chin C.W."/>
            <person name="Heiman D."/>
            <person name="Nicol R."/>
            <person name="Nusbaum C."/>
            <person name="Young S."/>
            <person name="Wilkinson J."/>
            <person name="Worley K.C."/>
            <person name="Kovar C.L."/>
            <person name="Muzny D.M."/>
            <person name="Gibbs R.A."/>
            <person name="Cree A."/>
            <person name="Dihn H.H."/>
            <person name="Fowler G."/>
            <person name="Jhangiani S."/>
            <person name="Joshi V."/>
            <person name="Lee S."/>
            <person name="Lewis L.R."/>
            <person name="Nazareth L.V."/>
            <person name="Okwuonu G."/>
            <person name="Santibanez J."/>
            <person name="Warren W.C."/>
            <person name="Mardis E.R."/>
            <person name="Weinstock G.M."/>
            <person name="Wilson R.K."/>
            <person name="Delehaunty K."/>
            <person name="Dooling D."/>
            <person name="Fronik C."/>
            <person name="Fulton L."/>
            <person name="Fulton B."/>
            <person name="Graves T."/>
            <person name="Minx P."/>
            <person name="Sodergren E."/>
            <person name="Birney E."/>
            <person name="Margulies E.H."/>
            <person name="Herrero J."/>
            <person name="Green E.D."/>
            <person name="Haussler D."/>
            <person name="Siepel A."/>
            <person name="Goldman N."/>
            <person name="Pollard K.S."/>
            <person name="Pedersen J.S."/>
            <person name="Lander E.S."/>
            <person name="Kellis M."/>
        </authorList>
    </citation>
    <scope>NUCLEOTIDE SEQUENCE [LARGE SCALE GENOMIC DNA]</scope>
    <source>
        <strain evidence="7 8">Thorbecke inbred</strain>
    </source>
</reference>
<sequence>MATEQGVHISKVAESGSGLAFIAYPRAVTLMLWLHSGQPYGGMCVFQLFDYYSASGTTLLWQAFWECVAVAWVYGADRFMDDIACMIGYRPCPWMKWYWSFFTPLGLSAWASSSSTSCTTSLWSTTKPMCTRGGARPFALSSMLCVPLHLLGCLLRAKGTMAERWQHLTQPVWGLHHLEYRAQDADVRGLTTLTPVFRAARSSWWSVM</sequence>
<dbReference type="GO" id="GO:0005886">
    <property type="term" value="C:plasma membrane"/>
    <property type="evidence" value="ECO:0007669"/>
    <property type="project" value="TreeGrafter"/>
</dbReference>
<feature type="transmembrane region" description="Helical" evidence="6">
    <location>
        <begin position="59"/>
        <end position="76"/>
    </location>
</feature>
<evidence type="ECO:0000313" key="7">
    <source>
        <dbReference type="Ensembl" id="ENSOCUP00000043754.1"/>
    </source>
</evidence>
<evidence type="ECO:0000256" key="5">
    <source>
        <dbReference type="ARBA" id="ARBA00023136"/>
    </source>
</evidence>
<feature type="transmembrane region" description="Helical" evidence="6">
    <location>
        <begin position="97"/>
        <end position="115"/>
    </location>
</feature>
<comment type="subcellular location">
    <subcellularLocation>
        <location evidence="1">Membrane</location>
        <topology evidence="1">Multi-pass membrane protein</topology>
    </subcellularLocation>
</comment>
<keyword evidence="3 6" id="KW-0812">Transmembrane</keyword>